<name>A0ABM8D4E0_9NOCA</name>
<dbReference type="Gene3D" id="1.50.10.20">
    <property type="match status" value="1"/>
</dbReference>
<dbReference type="SUPFAM" id="SSF158745">
    <property type="entry name" value="LanC-like"/>
    <property type="match status" value="1"/>
</dbReference>
<organism evidence="1 2">
    <name type="scientific">Nocardia sputorum</name>
    <dbReference type="NCBI Taxonomy" id="2984338"/>
    <lineage>
        <taxon>Bacteria</taxon>
        <taxon>Bacillati</taxon>
        <taxon>Actinomycetota</taxon>
        <taxon>Actinomycetes</taxon>
        <taxon>Mycobacteriales</taxon>
        <taxon>Nocardiaceae</taxon>
        <taxon>Nocardia</taxon>
    </lineage>
</organism>
<dbReference type="RefSeq" id="WP_281875330.1">
    <property type="nucleotide sequence ID" value="NZ_AP026978.1"/>
</dbReference>
<evidence type="ECO:0000313" key="1">
    <source>
        <dbReference type="EMBL" id="BDU02275.1"/>
    </source>
</evidence>
<gene>
    <name evidence="1" type="ORF">IFM12276_53030</name>
</gene>
<accession>A0ABM8D4E0</accession>
<evidence type="ECO:0008006" key="3">
    <source>
        <dbReference type="Google" id="ProtNLM"/>
    </source>
</evidence>
<protein>
    <recommendedName>
        <fullName evidence="3">Lanthionine synthetase</fullName>
    </recommendedName>
</protein>
<evidence type="ECO:0000313" key="2">
    <source>
        <dbReference type="Proteomes" id="UP001317870"/>
    </source>
</evidence>
<dbReference type="InterPro" id="IPR033889">
    <property type="entry name" value="LanC"/>
</dbReference>
<proteinExistence type="predicted"/>
<dbReference type="PRINTS" id="PR01955">
    <property type="entry name" value="LANCFRANKIA"/>
</dbReference>
<dbReference type="EMBL" id="AP026978">
    <property type="protein sequence ID" value="BDU02275.1"/>
    <property type="molecule type" value="Genomic_DNA"/>
</dbReference>
<dbReference type="PRINTS" id="PR01950">
    <property type="entry name" value="LANCSUPER"/>
</dbReference>
<keyword evidence="2" id="KW-1185">Reference proteome</keyword>
<dbReference type="SMART" id="SM01260">
    <property type="entry name" value="LANC_like"/>
    <property type="match status" value="1"/>
</dbReference>
<reference evidence="1 2" key="1">
    <citation type="submission" date="2022-11" db="EMBL/GenBank/DDBJ databases">
        <title>Genome Sequencing of Nocardia sp. ON39_IFM12276 and assembly.</title>
        <authorList>
            <person name="Shimojima M."/>
            <person name="Toyokawa M."/>
            <person name="Uesaka K."/>
        </authorList>
    </citation>
    <scope>NUCLEOTIDE SEQUENCE [LARGE SCALE GENOMIC DNA]</scope>
    <source>
        <strain evidence="1 2">IFM 12276</strain>
    </source>
</reference>
<dbReference type="CDD" id="cd04793">
    <property type="entry name" value="LanC"/>
    <property type="match status" value="1"/>
</dbReference>
<dbReference type="Proteomes" id="UP001317870">
    <property type="component" value="Chromosome"/>
</dbReference>
<dbReference type="InterPro" id="IPR007822">
    <property type="entry name" value="LANC-like"/>
</dbReference>
<sequence length="460" mass="49696">MRNTAQHDSSVAQRATEIVSLVADRLADPAAVADIAGRPDNRDPIYGAGMWGPMTLSNGLPGTALFYAELAARIPDWFGVAHRHVQAAGAALPSQPSRGLYAGPASLLAATQTCGGHYPGLRRRLAAWLADDQLTRLRQCRAASGPGISWECYDIVNGLSGTARLLLDSVEDPVENDPQVEHALRETLGYLVTISRPITVDGHEVPGWWVPAARQAVEEDRRDYPRGDFNLGLAHGIPGPVVIMSLALRRGHDVPGLRDALVRMVEWLIRWIRTDDQGTYWPCRVGFDDEIADAPPRNLFTRTAWCYGAPGVAAAVHHAGETLGIADWRRHAVRALHDALARDESRWTLAGPTVCHGYAGFLQVVHRIGTAERDGVLLGAKTRLAEVILDMADIDAPFGFRHPMRYPRSAPGPTEFKLLDVAGILEGSAGVACALLSVIPALGTAAEAPARPWDRVLALS</sequence>
<dbReference type="Pfam" id="PF05147">
    <property type="entry name" value="LANC_like"/>
    <property type="match status" value="1"/>
</dbReference>